<reference evidence="2" key="1">
    <citation type="journal article" date="2021" name="PeerJ">
        <title>Extensive microbial diversity within the chicken gut microbiome revealed by metagenomics and culture.</title>
        <authorList>
            <person name="Gilroy R."/>
            <person name="Ravi A."/>
            <person name="Getino M."/>
            <person name="Pursley I."/>
            <person name="Horton D.L."/>
            <person name="Alikhan N.F."/>
            <person name="Baker D."/>
            <person name="Gharbi K."/>
            <person name="Hall N."/>
            <person name="Watson M."/>
            <person name="Adriaenssens E.M."/>
            <person name="Foster-Nyarko E."/>
            <person name="Jarju S."/>
            <person name="Secka A."/>
            <person name="Antonio M."/>
            <person name="Oren A."/>
            <person name="Chaudhuri R.R."/>
            <person name="La Ragione R."/>
            <person name="Hildebrand F."/>
            <person name="Pallen M.J."/>
        </authorList>
    </citation>
    <scope>NUCLEOTIDE SEQUENCE</scope>
    <source>
        <strain evidence="2">4100</strain>
    </source>
</reference>
<name>A0A4Q0U806_9BACT</name>
<dbReference type="PROSITE" id="PS51257">
    <property type="entry name" value="PROKAR_LIPOPROTEIN"/>
    <property type="match status" value="1"/>
</dbReference>
<dbReference type="EMBL" id="DYXT01000031">
    <property type="protein sequence ID" value="HJE39347.1"/>
    <property type="molecule type" value="Genomic_DNA"/>
</dbReference>
<organism evidence="2 3">
    <name type="scientific">Candidatus Amulumruptor caecigallinarius</name>
    <dbReference type="NCBI Taxonomy" id="2109911"/>
    <lineage>
        <taxon>Bacteria</taxon>
        <taxon>Pseudomonadati</taxon>
        <taxon>Bacteroidota</taxon>
        <taxon>Bacteroidia</taxon>
        <taxon>Bacteroidales</taxon>
        <taxon>Muribaculaceae</taxon>
        <taxon>Candidatus Amulumruptor</taxon>
    </lineage>
</organism>
<evidence type="ECO:0000313" key="2">
    <source>
        <dbReference type="EMBL" id="HJE39347.1"/>
    </source>
</evidence>
<dbReference type="Gene3D" id="2.40.128.270">
    <property type="match status" value="2"/>
</dbReference>
<feature type="domain" description="DUF306" evidence="1">
    <location>
        <begin position="54"/>
        <end position="171"/>
    </location>
</feature>
<dbReference type="InterPro" id="IPR005184">
    <property type="entry name" value="DUF306_Meta_HslJ"/>
</dbReference>
<dbReference type="Proteomes" id="UP000711407">
    <property type="component" value="Unassembled WGS sequence"/>
</dbReference>
<dbReference type="InterPro" id="IPR038670">
    <property type="entry name" value="HslJ-like_sf"/>
</dbReference>
<protein>
    <submittedName>
        <fullName evidence="2">META domain-containing protein</fullName>
    </submittedName>
</protein>
<evidence type="ECO:0000259" key="1">
    <source>
        <dbReference type="Pfam" id="PF03724"/>
    </source>
</evidence>
<dbReference type="InterPro" id="IPR053147">
    <property type="entry name" value="Hsp_HslJ-like"/>
</dbReference>
<accession>A0A4Q0U806</accession>
<dbReference type="PANTHER" id="PTHR35535:SF1">
    <property type="entry name" value="HEAT SHOCK PROTEIN HSLJ"/>
    <property type="match status" value="1"/>
</dbReference>
<dbReference type="PANTHER" id="PTHR35535">
    <property type="entry name" value="HEAT SHOCK PROTEIN HSLJ"/>
    <property type="match status" value="1"/>
</dbReference>
<dbReference type="Pfam" id="PF03724">
    <property type="entry name" value="META"/>
    <property type="match status" value="2"/>
</dbReference>
<feature type="domain" description="DUF306" evidence="1">
    <location>
        <begin position="180"/>
        <end position="284"/>
    </location>
</feature>
<reference evidence="2" key="2">
    <citation type="submission" date="2021-09" db="EMBL/GenBank/DDBJ databases">
        <authorList>
            <person name="Gilroy R."/>
        </authorList>
    </citation>
    <scope>NUCLEOTIDE SEQUENCE</scope>
    <source>
        <strain evidence="2">4100</strain>
    </source>
</reference>
<dbReference type="AlphaFoldDB" id="A0A4Q0U806"/>
<proteinExistence type="predicted"/>
<sequence length="298" mass="32480">MRTNILTCSVLTFAIVAITGCKSSQQTSVTQPEKKPAASAQTVTRLAADELKHLTGEWSVTAIGDSVLDVELLPVVNLQLPDNKNETNKNILLCYANGGCNTINGQFEVGDNGIIEPSGEFISTMMYCPEPNFDLMLGQAFADVKKYTLTKASGEQTLSLYSSNGKKSMTLRKHDSGFLNGAWRITSINGKPIAADTGMEMVIDLPERRVHMNAGCNIVNATINPMMDTPNGIKFGNMRSTRMTCPNIELEYALLQNLEKVTKCARSGKKSTALLEDASGKVLISMTRMELDENNDLQ</sequence>
<evidence type="ECO:0000313" key="3">
    <source>
        <dbReference type="Proteomes" id="UP000711407"/>
    </source>
</evidence>
<comment type="caution">
    <text evidence="2">The sequence shown here is derived from an EMBL/GenBank/DDBJ whole genome shotgun (WGS) entry which is preliminary data.</text>
</comment>
<gene>
    <name evidence="2" type="ORF">K8V47_06285</name>
</gene>